<evidence type="ECO:0000313" key="2">
    <source>
        <dbReference type="EMBL" id="LAB65439.1"/>
    </source>
</evidence>
<sequence length="127" mass="15547">MQAIQNQGRRMEDKMGKMEDKMENIQQMMMKNEERMQKIEEREDQMEKKVGEIDNRLIAVEQDKGKEMISWEIDRANFYLRFQNVEEEKGENFAETMTEVLAGVWRYQKKKRWMKMMKYSECILDML</sequence>
<reference evidence="2" key="2">
    <citation type="submission" date="2017-11" db="EMBL/GenBank/DDBJ databases">
        <title>Coralsnake Venomics: Analyses of Venom Gland Transcriptomes and Proteomes of Six Brazilian Taxa.</title>
        <authorList>
            <person name="Aird S.D."/>
            <person name="Jorge da Silva N."/>
            <person name="Qiu L."/>
            <person name="Villar-Briones A."/>
            <person name="Aparecida-Saddi V."/>
            <person name="Campos-Telles M.P."/>
            <person name="Grau M."/>
            <person name="Mikheyev A.S."/>
        </authorList>
    </citation>
    <scope>NUCLEOTIDE SEQUENCE</scope>
    <source>
        <tissue evidence="2">Venom_gland</tissue>
    </source>
</reference>
<dbReference type="Gene3D" id="1.20.5.170">
    <property type="match status" value="1"/>
</dbReference>
<name>A0A2D4Q7K1_MICSU</name>
<dbReference type="AlphaFoldDB" id="A0A2D4Q7K1"/>
<accession>A0A2D4Q7K1</accession>
<organism evidence="2">
    <name type="scientific">Micrurus surinamensis</name>
    <name type="common">Surinam coral snake</name>
    <dbReference type="NCBI Taxonomy" id="129470"/>
    <lineage>
        <taxon>Eukaryota</taxon>
        <taxon>Metazoa</taxon>
        <taxon>Chordata</taxon>
        <taxon>Craniata</taxon>
        <taxon>Vertebrata</taxon>
        <taxon>Euteleostomi</taxon>
        <taxon>Lepidosauria</taxon>
        <taxon>Squamata</taxon>
        <taxon>Bifurcata</taxon>
        <taxon>Unidentata</taxon>
        <taxon>Episquamata</taxon>
        <taxon>Toxicofera</taxon>
        <taxon>Serpentes</taxon>
        <taxon>Colubroidea</taxon>
        <taxon>Elapidae</taxon>
        <taxon>Elapinae</taxon>
        <taxon>Micrurus</taxon>
    </lineage>
</organism>
<protein>
    <submittedName>
        <fullName evidence="2">Uncharacterized protein</fullName>
    </submittedName>
</protein>
<reference evidence="2" key="1">
    <citation type="submission" date="2017-07" db="EMBL/GenBank/DDBJ databases">
        <authorList>
            <person name="Mikheyev A."/>
            <person name="Grau M."/>
        </authorList>
    </citation>
    <scope>NUCLEOTIDE SEQUENCE</scope>
    <source>
        <tissue evidence="2">Venom_gland</tissue>
    </source>
</reference>
<proteinExistence type="predicted"/>
<feature type="coiled-coil region" evidence="1">
    <location>
        <begin position="1"/>
        <end position="56"/>
    </location>
</feature>
<keyword evidence="1" id="KW-0175">Coiled coil</keyword>
<dbReference type="EMBL" id="IACN01120608">
    <property type="protein sequence ID" value="LAB65439.1"/>
    <property type="molecule type" value="Transcribed_RNA"/>
</dbReference>
<evidence type="ECO:0000256" key="1">
    <source>
        <dbReference type="SAM" id="Coils"/>
    </source>
</evidence>